<evidence type="ECO:0000256" key="2">
    <source>
        <dbReference type="ARBA" id="ARBA00022857"/>
    </source>
</evidence>
<dbReference type="Proteomes" id="UP000031668">
    <property type="component" value="Unassembled WGS sequence"/>
</dbReference>
<evidence type="ECO:0000313" key="6">
    <source>
        <dbReference type="Proteomes" id="UP000031668"/>
    </source>
</evidence>
<dbReference type="PANTHER" id="PTHR43827">
    <property type="entry name" value="2,5-DIKETO-D-GLUCONIC ACID REDUCTASE"/>
    <property type="match status" value="1"/>
</dbReference>
<dbReference type="SUPFAM" id="SSF51430">
    <property type="entry name" value="NAD(P)-linked oxidoreductase"/>
    <property type="match status" value="1"/>
</dbReference>
<evidence type="ECO:0000256" key="3">
    <source>
        <dbReference type="ARBA" id="ARBA00023002"/>
    </source>
</evidence>
<keyword evidence="6" id="KW-1185">Reference proteome</keyword>
<evidence type="ECO:0000259" key="4">
    <source>
        <dbReference type="Pfam" id="PF00248"/>
    </source>
</evidence>
<keyword evidence="3" id="KW-0560">Oxidoreductase</keyword>
<dbReference type="GO" id="GO:0016616">
    <property type="term" value="F:oxidoreductase activity, acting on the CH-OH group of donors, NAD or NADP as acceptor"/>
    <property type="evidence" value="ECO:0007669"/>
    <property type="project" value="UniProtKB-ARBA"/>
</dbReference>
<dbReference type="PRINTS" id="PR00069">
    <property type="entry name" value="ALDKETRDTASE"/>
</dbReference>
<name>A0A0C2M9E6_THEKT</name>
<dbReference type="OMA" id="CHINNTI"/>
<organism evidence="5 6">
    <name type="scientific">Thelohanellus kitauei</name>
    <name type="common">Myxosporean</name>
    <dbReference type="NCBI Taxonomy" id="669202"/>
    <lineage>
        <taxon>Eukaryota</taxon>
        <taxon>Metazoa</taxon>
        <taxon>Cnidaria</taxon>
        <taxon>Myxozoa</taxon>
        <taxon>Myxosporea</taxon>
        <taxon>Bivalvulida</taxon>
        <taxon>Platysporina</taxon>
        <taxon>Myxobolidae</taxon>
        <taxon>Thelohanellus</taxon>
    </lineage>
</organism>
<sequence>MKMSDRQIIKVSVIFTQVELHPYLPQRKLYQFCKDNRIEISAYAPLGSPGTRLPHVDTTVPGIPRLMEDPLICDIAQNHKATPAQVLLRWGIQRGYPVIVKSLNMVRMVENLGSLGIQLSDQEMEKINAIPTKYRYFHYTSACVPGQTPEEYFDGEYFN</sequence>
<comment type="similarity">
    <text evidence="1">Belongs to the aldo/keto reductase family.</text>
</comment>
<dbReference type="PANTHER" id="PTHR43827:SF3">
    <property type="entry name" value="NADP-DEPENDENT OXIDOREDUCTASE DOMAIN-CONTAINING PROTEIN"/>
    <property type="match status" value="1"/>
</dbReference>
<dbReference type="Pfam" id="PF00248">
    <property type="entry name" value="Aldo_ket_red"/>
    <property type="match status" value="1"/>
</dbReference>
<dbReference type="OrthoDB" id="416253at2759"/>
<dbReference type="InterPro" id="IPR036812">
    <property type="entry name" value="NAD(P)_OxRdtase_dom_sf"/>
</dbReference>
<evidence type="ECO:0000256" key="1">
    <source>
        <dbReference type="ARBA" id="ARBA00007905"/>
    </source>
</evidence>
<evidence type="ECO:0000313" key="5">
    <source>
        <dbReference type="EMBL" id="KII60949.1"/>
    </source>
</evidence>
<protein>
    <submittedName>
        <fullName evidence="5">Aldo-keto reductase family 1 member B15</fullName>
    </submittedName>
</protein>
<keyword evidence="2" id="KW-0521">NADP</keyword>
<reference evidence="5 6" key="1">
    <citation type="journal article" date="2014" name="Genome Biol. Evol.">
        <title>The genome of the myxosporean Thelohanellus kitauei shows adaptations to nutrient acquisition within its fish host.</title>
        <authorList>
            <person name="Yang Y."/>
            <person name="Xiong J."/>
            <person name="Zhou Z."/>
            <person name="Huo F."/>
            <person name="Miao W."/>
            <person name="Ran C."/>
            <person name="Liu Y."/>
            <person name="Zhang J."/>
            <person name="Feng J."/>
            <person name="Wang M."/>
            <person name="Wang M."/>
            <person name="Wang L."/>
            <person name="Yao B."/>
        </authorList>
    </citation>
    <scope>NUCLEOTIDE SEQUENCE [LARGE SCALE GENOMIC DNA]</scope>
    <source>
        <strain evidence="5">Wuqing</strain>
    </source>
</reference>
<feature type="domain" description="NADP-dependent oxidoreductase" evidence="4">
    <location>
        <begin position="10"/>
        <end position="130"/>
    </location>
</feature>
<dbReference type="AlphaFoldDB" id="A0A0C2M9E6"/>
<proteinExistence type="inferred from homology"/>
<dbReference type="InterPro" id="IPR023210">
    <property type="entry name" value="NADP_OxRdtase_dom"/>
</dbReference>
<comment type="caution">
    <text evidence="5">The sequence shown here is derived from an EMBL/GenBank/DDBJ whole genome shotgun (WGS) entry which is preliminary data.</text>
</comment>
<dbReference type="EMBL" id="JWZT01005390">
    <property type="protein sequence ID" value="KII60949.1"/>
    <property type="molecule type" value="Genomic_DNA"/>
</dbReference>
<dbReference type="Gene3D" id="3.20.20.100">
    <property type="entry name" value="NADP-dependent oxidoreductase domain"/>
    <property type="match status" value="1"/>
</dbReference>
<accession>A0A0C2M9E6</accession>
<gene>
    <name evidence="5" type="ORF">RF11_13922</name>
</gene>
<dbReference type="InterPro" id="IPR020471">
    <property type="entry name" value="AKR"/>
</dbReference>